<dbReference type="Proteomes" id="UP000705867">
    <property type="component" value="Unassembled WGS sequence"/>
</dbReference>
<reference evidence="3" key="1">
    <citation type="journal article" date="2021" name="bioRxiv">
        <title>Unraveling nitrogen, sulfur and carbon metabolic pathways and microbial community transcriptional responses to substrate deprivation and toxicity stresses in a bioreactor mimicking anoxic brackish coastal sediment conditions.</title>
        <authorList>
            <person name="Martins P.D."/>
            <person name="Echeveste M.J."/>
            <person name="Arshad A."/>
            <person name="Kurth J."/>
            <person name="Ouboter H."/>
            <person name="Jetten M.S.M."/>
            <person name="Welte C.U."/>
        </authorList>
    </citation>
    <scope>NUCLEOTIDE SEQUENCE</scope>
    <source>
        <strain evidence="3">MAG_39</strain>
    </source>
</reference>
<name>A0A953J1T0_9BACT</name>
<feature type="compositionally biased region" description="Basic and acidic residues" evidence="1">
    <location>
        <begin position="58"/>
        <end position="73"/>
    </location>
</feature>
<keyword evidence="2" id="KW-0732">Signal</keyword>
<protein>
    <submittedName>
        <fullName evidence="3">Uncharacterized protein</fullName>
    </submittedName>
</protein>
<proteinExistence type="predicted"/>
<evidence type="ECO:0000256" key="1">
    <source>
        <dbReference type="SAM" id="MobiDB-lite"/>
    </source>
</evidence>
<feature type="compositionally biased region" description="Low complexity" evidence="1">
    <location>
        <begin position="110"/>
        <end position="131"/>
    </location>
</feature>
<feature type="region of interest" description="Disordered" evidence="1">
    <location>
        <begin position="56"/>
        <end position="131"/>
    </location>
</feature>
<feature type="chain" id="PRO_5036900860" evidence="2">
    <location>
        <begin position="26"/>
        <end position="131"/>
    </location>
</feature>
<feature type="signal peptide" evidence="2">
    <location>
        <begin position="1"/>
        <end position="25"/>
    </location>
</feature>
<accession>A0A953J1T0</accession>
<dbReference type="AlphaFoldDB" id="A0A953J1T0"/>
<evidence type="ECO:0000313" key="3">
    <source>
        <dbReference type="EMBL" id="MBZ0154691.1"/>
    </source>
</evidence>
<comment type="caution">
    <text evidence="3">The sequence shown here is derived from an EMBL/GenBank/DDBJ whole genome shotgun (WGS) entry which is preliminary data.</text>
</comment>
<gene>
    <name evidence="3" type="ORF">K8I29_00565</name>
</gene>
<organism evidence="3 4">
    <name type="scientific">Candidatus Nitrobium versatile</name>
    <dbReference type="NCBI Taxonomy" id="2884831"/>
    <lineage>
        <taxon>Bacteria</taxon>
        <taxon>Pseudomonadati</taxon>
        <taxon>Nitrospirota</taxon>
        <taxon>Nitrospiria</taxon>
        <taxon>Nitrospirales</taxon>
        <taxon>Nitrospiraceae</taxon>
        <taxon>Candidatus Nitrobium</taxon>
    </lineage>
</organism>
<evidence type="ECO:0000313" key="4">
    <source>
        <dbReference type="Proteomes" id="UP000705867"/>
    </source>
</evidence>
<feature type="compositionally biased region" description="Gly residues" evidence="1">
    <location>
        <begin position="83"/>
        <end position="109"/>
    </location>
</feature>
<dbReference type="EMBL" id="JAIOIV010000010">
    <property type="protein sequence ID" value="MBZ0154691.1"/>
    <property type="molecule type" value="Genomic_DNA"/>
</dbReference>
<reference evidence="3" key="2">
    <citation type="submission" date="2021-08" db="EMBL/GenBank/DDBJ databases">
        <authorList>
            <person name="Dalcin Martins P."/>
        </authorList>
    </citation>
    <scope>NUCLEOTIDE SEQUENCE</scope>
    <source>
        <strain evidence="3">MAG_39</strain>
    </source>
</reference>
<sequence length="131" mass="12376">MKIGLRLFCIAGVSSLALTVSPLMADSSQASGLLAPDSLTSDSLVKADAALYLAMGSKSREEGATRGGGDKQGDTSAGSGNSTRGGGDTQSGGTSEGTGGGGTGGGTSRGSGDTQNGSSSGSGSSRSGSGY</sequence>
<evidence type="ECO:0000256" key="2">
    <source>
        <dbReference type="SAM" id="SignalP"/>
    </source>
</evidence>